<gene>
    <name evidence="1" type="ORF">RPERSI_LOCUS11522</name>
</gene>
<keyword evidence="2" id="KW-1185">Reference proteome</keyword>
<reference evidence="1" key="1">
    <citation type="submission" date="2021-06" db="EMBL/GenBank/DDBJ databases">
        <authorList>
            <person name="Kallberg Y."/>
            <person name="Tangrot J."/>
            <person name="Rosling A."/>
        </authorList>
    </citation>
    <scope>NUCLEOTIDE SEQUENCE</scope>
    <source>
        <strain evidence="1">MA461A</strain>
    </source>
</reference>
<accession>A0ACA9PUY9</accession>
<comment type="caution">
    <text evidence="1">The sequence shown here is derived from an EMBL/GenBank/DDBJ whole genome shotgun (WGS) entry which is preliminary data.</text>
</comment>
<evidence type="ECO:0000313" key="1">
    <source>
        <dbReference type="EMBL" id="CAG8723772.1"/>
    </source>
</evidence>
<proteinExistence type="predicted"/>
<dbReference type="Proteomes" id="UP000789920">
    <property type="component" value="Unassembled WGS sequence"/>
</dbReference>
<evidence type="ECO:0000313" key="2">
    <source>
        <dbReference type="Proteomes" id="UP000789920"/>
    </source>
</evidence>
<dbReference type="EMBL" id="CAJVQC010023761">
    <property type="protein sequence ID" value="CAG8723772.1"/>
    <property type="molecule type" value="Genomic_DNA"/>
</dbReference>
<name>A0ACA9PUY9_9GLOM</name>
<organism evidence="1 2">
    <name type="scientific">Racocetra persica</name>
    <dbReference type="NCBI Taxonomy" id="160502"/>
    <lineage>
        <taxon>Eukaryota</taxon>
        <taxon>Fungi</taxon>
        <taxon>Fungi incertae sedis</taxon>
        <taxon>Mucoromycota</taxon>
        <taxon>Glomeromycotina</taxon>
        <taxon>Glomeromycetes</taxon>
        <taxon>Diversisporales</taxon>
        <taxon>Gigasporaceae</taxon>
        <taxon>Racocetra</taxon>
    </lineage>
</organism>
<feature type="non-terminal residue" evidence="1">
    <location>
        <position position="1"/>
    </location>
</feature>
<sequence>KHAKKSDSVKLSPPTLLNNNQVNINFKENEEFDSGEPEESGEIKPRPEEYENLITNKDLDEIPDSDFLQEKFGEFLDIWVEISANKIEESIDANEKKKENEILSSAIQDITHLAIDYSAKWDLRSLFNKLQLP</sequence>
<protein>
    <submittedName>
        <fullName evidence="1">18877_t:CDS:1</fullName>
    </submittedName>
</protein>